<feature type="region of interest" description="Disordered" evidence="1">
    <location>
        <begin position="52"/>
        <end position="78"/>
    </location>
</feature>
<organism evidence="2 3">
    <name type="scientific">Lithospermum erythrorhizon</name>
    <name type="common">Purple gromwell</name>
    <name type="synonym">Lithospermum officinale var. erythrorhizon</name>
    <dbReference type="NCBI Taxonomy" id="34254"/>
    <lineage>
        <taxon>Eukaryota</taxon>
        <taxon>Viridiplantae</taxon>
        <taxon>Streptophyta</taxon>
        <taxon>Embryophyta</taxon>
        <taxon>Tracheophyta</taxon>
        <taxon>Spermatophyta</taxon>
        <taxon>Magnoliopsida</taxon>
        <taxon>eudicotyledons</taxon>
        <taxon>Gunneridae</taxon>
        <taxon>Pentapetalae</taxon>
        <taxon>asterids</taxon>
        <taxon>lamiids</taxon>
        <taxon>Boraginales</taxon>
        <taxon>Boraginaceae</taxon>
        <taxon>Boraginoideae</taxon>
        <taxon>Lithospermeae</taxon>
        <taxon>Lithospermum</taxon>
    </lineage>
</organism>
<evidence type="ECO:0000256" key="1">
    <source>
        <dbReference type="SAM" id="MobiDB-lite"/>
    </source>
</evidence>
<dbReference type="AlphaFoldDB" id="A0AAV3Q1U8"/>
<evidence type="ECO:0000313" key="2">
    <source>
        <dbReference type="EMBL" id="GAA0156590.1"/>
    </source>
</evidence>
<feature type="compositionally biased region" description="Basic and acidic residues" evidence="1">
    <location>
        <begin position="52"/>
        <end position="62"/>
    </location>
</feature>
<keyword evidence="3" id="KW-1185">Reference proteome</keyword>
<reference evidence="2 3" key="1">
    <citation type="submission" date="2024-01" db="EMBL/GenBank/DDBJ databases">
        <title>The complete chloroplast genome sequence of Lithospermum erythrorhizon: insights into the phylogenetic relationship among Boraginaceae species and the maternal lineages of purple gromwells.</title>
        <authorList>
            <person name="Okada T."/>
            <person name="Watanabe K."/>
        </authorList>
    </citation>
    <scope>NUCLEOTIDE SEQUENCE [LARGE SCALE GENOMIC DNA]</scope>
</reference>
<sequence>MNCGLGRLPSWIFLGFGDTVGYYFYLKHENKIFVARSGAFLEKEYLSRRARSEGVHLEKTPDDETTVNTPSIETTDTPQELVPSYIKDPILIHRRLWRSQPLGDPIEIVRNQTVGMVKLS</sequence>
<accession>A0AAV3Q1U8</accession>
<dbReference type="EMBL" id="BAABME010002906">
    <property type="protein sequence ID" value="GAA0156590.1"/>
    <property type="molecule type" value="Genomic_DNA"/>
</dbReference>
<proteinExistence type="predicted"/>
<evidence type="ECO:0000313" key="3">
    <source>
        <dbReference type="Proteomes" id="UP001454036"/>
    </source>
</evidence>
<gene>
    <name evidence="2" type="ORF">LIER_14054</name>
</gene>
<feature type="compositionally biased region" description="Polar residues" evidence="1">
    <location>
        <begin position="66"/>
        <end position="78"/>
    </location>
</feature>
<dbReference type="Proteomes" id="UP001454036">
    <property type="component" value="Unassembled WGS sequence"/>
</dbReference>
<name>A0AAV3Q1U8_LITER</name>
<comment type="caution">
    <text evidence="2">The sequence shown here is derived from an EMBL/GenBank/DDBJ whole genome shotgun (WGS) entry which is preliminary data.</text>
</comment>
<protein>
    <submittedName>
        <fullName evidence="2">Uncharacterized protein</fullName>
    </submittedName>
</protein>